<dbReference type="EMBL" id="JXNU01000003">
    <property type="protein sequence ID" value="KKF35757.1"/>
    <property type="molecule type" value="Genomic_DNA"/>
</dbReference>
<comment type="caution">
    <text evidence="1">The sequence shown here is derived from an EMBL/GenBank/DDBJ whole genome shotgun (WGS) entry which is preliminary data.</text>
</comment>
<gene>
    <name evidence="1" type="ORF">SY86_10520</name>
</gene>
<proteinExistence type="predicted"/>
<evidence type="ECO:0000313" key="2">
    <source>
        <dbReference type="Proteomes" id="UP000033924"/>
    </source>
</evidence>
<reference evidence="1 2" key="1">
    <citation type="submission" date="2015-01" db="EMBL/GenBank/DDBJ databases">
        <title>Erwinia tracheiphila.</title>
        <authorList>
            <person name="Shapiro L.R."/>
        </authorList>
    </citation>
    <scope>NUCLEOTIDE SEQUENCE [LARGE SCALE GENOMIC DNA]</scope>
    <source>
        <strain evidence="1 2">BuffGH</strain>
    </source>
</reference>
<protein>
    <submittedName>
        <fullName evidence="1">Uncharacterized protein</fullName>
    </submittedName>
</protein>
<dbReference type="AlphaFoldDB" id="A0A0M2KEK7"/>
<accession>A0A0M2KEK7</accession>
<sequence length="60" mass="6881">MAMDFSKNRLLASGFTVKELRKLQNNIDNFGGTLEGIVRDLAKRFKRIFFTVFDPVNNSV</sequence>
<name>A0A0M2KEK7_9GAMM</name>
<dbReference type="RefSeq" id="WP_020323316.1">
    <property type="nucleotide sequence ID" value="NZ_CP089932.1"/>
</dbReference>
<keyword evidence="2" id="KW-1185">Reference proteome</keyword>
<dbReference type="Proteomes" id="UP000033924">
    <property type="component" value="Unassembled WGS sequence"/>
</dbReference>
<evidence type="ECO:0000313" key="1">
    <source>
        <dbReference type="EMBL" id="KKF35757.1"/>
    </source>
</evidence>
<organism evidence="1 2">
    <name type="scientific">Erwinia tracheiphila</name>
    <dbReference type="NCBI Taxonomy" id="65700"/>
    <lineage>
        <taxon>Bacteria</taxon>
        <taxon>Pseudomonadati</taxon>
        <taxon>Pseudomonadota</taxon>
        <taxon>Gammaproteobacteria</taxon>
        <taxon>Enterobacterales</taxon>
        <taxon>Erwiniaceae</taxon>
        <taxon>Erwinia</taxon>
    </lineage>
</organism>
<dbReference type="PATRIC" id="fig|65700.7.peg.2661"/>